<feature type="domain" description="RING-type" evidence="2">
    <location>
        <begin position="508"/>
        <end position="550"/>
    </location>
</feature>
<dbReference type="SMART" id="SM00256">
    <property type="entry name" value="FBOX"/>
    <property type="match status" value="1"/>
</dbReference>
<dbReference type="CDD" id="cd16461">
    <property type="entry name" value="RING-H2_EL5-like"/>
    <property type="match status" value="1"/>
</dbReference>
<feature type="domain" description="F-box" evidence="3">
    <location>
        <begin position="22"/>
        <end position="58"/>
    </location>
</feature>
<dbReference type="InterPro" id="IPR006566">
    <property type="entry name" value="FBD"/>
</dbReference>
<evidence type="ECO:0000256" key="1">
    <source>
        <dbReference type="PROSITE-ProRule" id="PRU00175"/>
    </source>
</evidence>
<dbReference type="OrthoDB" id="8062037at2759"/>
<dbReference type="InterPro" id="IPR013083">
    <property type="entry name" value="Znf_RING/FYVE/PHD"/>
</dbReference>
<dbReference type="GO" id="GO:0008270">
    <property type="term" value="F:zinc ion binding"/>
    <property type="evidence" value="ECO:0007669"/>
    <property type="project" value="UniProtKB-KW"/>
</dbReference>
<evidence type="ECO:0000259" key="2">
    <source>
        <dbReference type="PROSITE" id="PS50089"/>
    </source>
</evidence>
<dbReference type="PROSITE" id="PS50181">
    <property type="entry name" value="FBOX"/>
    <property type="match status" value="1"/>
</dbReference>
<keyword evidence="1" id="KW-0862">Zinc</keyword>
<organism evidence="4 5">
    <name type="scientific">Microthlaspi erraticum</name>
    <dbReference type="NCBI Taxonomy" id="1685480"/>
    <lineage>
        <taxon>Eukaryota</taxon>
        <taxon>Viridiplantae</taxon>
        <taxon>Streptophyta</taxon>
        <taxon>Embryophyta</taxon>
        <taxon>Tracheophyta</taxon>
        <taxon>Spermatophyta</taxon>
        <taxon>Magnoliopsida</taxon>
        <taxon>eudicotyledons</taxon>
        <taxon>Gunneridae</taxon>
        <taxon>Pentapetalae</taxon>
        <taxon>rosids</taxon>
        <taxon>malvids</taxon>
        <taxon>Brassicales</taxon>
        <taxon>Brassicaceae</taxon>
        <taxon>Coluteocarpeae</taxon>
        <taxon>Microthlaspi</taxon>
    </lineage>
</organism>
<comment type="caution">
    <text evidence="4">The sequence shown here is derived from an EMBL/GenBank/DDBJ whole genome shotgun (WGS) entry which is preliminary data.</text>
</comment>
<gene>
    <name evidence="4" type="ORF">MERR_LOCUS3334</name>
</gene>
<dbReference type="Gene3D" id="3.30.40.10">
    <property type="entry name" value="Zinc/RING finger domain, C3HC4 (zinc finger)"/>
    <property type="match status" value="1"/>
</dbReference>
<name>A0A6D2HPV3_9BRAS</name>
<dbReference type="Gene3D" id="1.20.1280.50">
    <property type="match status" value="1"/>
</dbReference>
<dbReference type="InterPro" id="IPR055411">
    <property type="entry name" value="LRR_FXL15/At3g58940/PEG3-like"/>
</dbReference>
<reference evidence="4" key="1">
    <citation type="submission" date="2020-01" db="EMBL/GenBank/DDBJ databases">
        <authorList>
            <person name="Mishra B."/>
        </authorList>
    </citation>
    <scope>NUCLEOTIDE SEQUENCE [LARGE SCALE GENOMIC DNA]</scope>
</reference>
<dbReference type="PROSITE" id="PS50089">
    <property type="entry name" value="ZF_RING_2"/>
    <property type="match status" value="1"/>
</dbReference>
<dbReference type="SUPFAM" id="SSF81383">
    <property type="entry name" value="F-box domain"/>
    <property type="match status" value="1"/>
</dbReference>
<dbReference type="SMART" id="SM00184">
    <property type="entry name" value="RING"/>
    <property type="match status" value="1"/>
</dbReference>
<keyword evidence="1" id="KW-0863">Zinc-finger</keyword>
<dbReference type="InterPro" id="IPR050232">
    <property type="entry name" value="FBL13/AtMIF1-like"/>
</dbReference>
<dbReference type="AlphaFoldDB" id="A0A6D2HPV3"/>
<accession>A0A6D2HPV3</accession>
<keyword evidence="1" id="KW-0479">Metal-binding</keyword>
<dbReference type="InterPro" id="IPR001810">
    <property type="entry name" value="F-box_dom"/>
</dbReference>
<evidence type="ECO:0000313" key="4">
    <source>
        <dbReference type="EMBL" id="CAA7016099.1"/>
    </source>
</evidence>
<dbReference type="CDD" id="cd22160">
    <property type="entry name" value="F-box_AtFBL13-like"/>
    <property type="match status" value="1"/>
</dbReference>
<dbReference type="InterPro" id="IPR053781">
    <property type="entry name" value="F-box_AtFBL13-like"/>
</dbReference>
<dbReference type="InterPro" id="IPR032675">
    <property type="entry name" value="LRR_dom_sf"/>
</dbReference>
<evidence type="ECO:0000313" key="5">
    <source>
        <dbReference type="Proteomes" id="UP000467841"/>
    </source>
</evidence>
<protein>
    <recommendedName>
        <fullName evidence="6">F-box domain-containing protein</fullName>
    </recommendedName>
</protein>
<dbReference type="Gene3D" id="3.80.10.10">
    <property type="entry name" value="Ribonuclease Inhibitor"/>
    <property type="match status" value="1"/>
</dbReference>
<keyword evidence="5" id="KW-1185">Reference proteome</keyword>
<dbReference type="Pfam" id="PF24758">
    <property type="entry name" value="LRR_At5g56370"/>
    <property type="match status" value="1"/>
</dbReference>
<dbReference type="EMBL" id="CACVBM020000221">
    <property type="protein sequence ID" value="CAA7016099.1"/>
    <property type="molecule type" value="Genomic_DNA"/>
</dbReference>
<dbReference type="Pfam" id="PF13639">
    <property type="entry name" value="zf-RING_2"/>
    <property type="match status" value="1"/>
</dbReference>
<dbReference type="Pfam" id="PF00646">
    <property type="entry name" value="F-box"/>
    <property type="match status" value="1"/>
</dbReference>
<dbReference type="InterPro" id="IPR001841">
    <property type="entry name" value="Znf_RING"/>
</dbReference>
<dbReference type="PANTHER" id="PTHR31900">
    <property type="entry name" value="F-BOX/RNI SUPERFAMILY PROTEIN-RELATED"/>
    <property type="match status" value="1"/>
</dbReference>
<evidence type="ECO:0008006" key="6">
    <source>
        <dbReference type="Google" id="ProtNLM"/>
    </source>
</evidence>
<sequence>MEETKAKGNCFKEPAGISSAREDMISELPDSLISEILSYLPTKEAVRTCVLSNRWKSLWLLIPGLDFGSSDFPCYKSFERFIDRFLDFKRKENSCLHKLKLIISIMDDQSCATRCIDFVATRKLKHLDVQCECLKVMPLRLYICETLLYLRLHRVSIGSFECVSLPCVKTMRLEKNVYVNDACLESLISSCPVLEDLSIVKRHEDDNVKVLRVHSLTLTSLSIEAGRCEYTGIDYENAGFIIDAPRLKHLNIKDATSKNKTISNLGSLTNVNILCNRCPRYIADYDEVELRNFFTSISGVRDMKISWEASHEFHSIATILQPVQFGSRDLSSPPGRAAKDLIGSWLPEQIKLTTAPRCLMSSLEFVEFVEIKHKNKYTIDPAIKLAMYFAENSVILKKLVLRLGGFIPAEGIHNTSLQVLKIICLSLIGPLIALTFCVGLVMCSSDRVSSQVIQHAMLARISGSVIPQPESEQVITRTGLDESTIESYKKVELGESRRLPTGSNDVVCSICLSEYASKETVRCLPECEHCFHTECIDVWLKLHSSCPVCRSNPSPAREGCN</sequence>
<dbReference type="InterPro" id="IPR036047">
    <property type="entry name" value="F-box-like_dom_sf"/>
</dbReference>
<evidence type="ECO:0000259" key="3">
    <source>
        <dbReference type="PROSITE" id="PS50181"/>
    </source>
</evidence>
<dbReference type="SUPFAM" id="SSF57850">
    <property type="entry name" value="RING/U-box"/>
    <property type="match status" value="1"/>
</dbReference>
<proteinExistence type="predicted"/>
<dbReference type="PANTHER" id="PTHR31900:SF33">
    <property type="entry name" value="PROTEIN WITH RNI-LIKE_FBD-LIKE DOMAIN"/>
    <property type="match status" value="1"/>
</dbReference>
<dbReference type="SUPFAM" id="SSF52058">
    <property type="entry name" value="L domain-like"/>
    <property type="match status" value="1"/>
</dbReference>
<dbReference type="Proteomes" id="UP000467841">
    <property type="component" value="Unassembled WGS sequence"/>
</dbReference>
<dbReference type="Pfam" id="PF08387">
    <property type="entry name" value="FBD"/>
    <property type="match status" value="1"/>
</dbReference>